<gene>
    <name evidence="2" type="ORF">FHS49_002863</name>
</gene>
<dbReference type="Proteomes" id="UP000549617">
    <property type="component" value="Unassembled WGS sequence"/>
</dbReference>
<feature type="compositionally biased region" description="Basic residues" evidence="1">
    <location>
        <begin position="14"/>
        <end position="23"/>
    </location>
</feature>
<evidence type="ECO:0000313" key="2">
    <source>
        <dbReference type="EMBL" id="MBB5686839.1"/>
    </source>
</evidence>
<feature type="region of interest" description="Disordered" evidence="1">
    <location>
        <begin position="1"/>
        <end position="24"/>
    </location>
</feature>
<organism evidence="2 3">
    <name type="scientific">Sphingobium boeckii</name>
    <dbReference type="NCBI Taxonomy" id="1082345"/>
    <lineage>
        <taxon>Bacteria</taxon>
        <taxon>Pseudomonadati</taxon>
        <taxon>Pseudomonadota</taxon>
        <taxon>Alphaproteobacteria</taxon>
        <taxon>Sphingomonadales</taxon>
        <taxon>Sphingomonadaceae</taxon>
        <taxon>Sphingobium</taxon>
    </lineage>
</organism>
<sequence>MAKTKKTKADKAAKKTKPTKLPKHIAGVTIPKMLREEGGALVDLMRHPLVASIAAAGLAALSEAIRDSTKPKSAATPPPAGKAAVDLGQGAAILGTMIAARAIESLKKA</sequence>
<dbReference type="RefSeq" id="WP_184019629.1">
    <property type="nucleotide sequence ID" value="NZ_JACIJC010000004.1"/>
</dbReference>
<dbReference type="EMBL" id="JACIJC010000004">
    <property type="protein sequence ID" value="MBB5686839.1"/>
    <property type="molecule type" value="Genomic_DNA"/>
</dbReference>
<keyword evidence="3" id="KW-1185">Reference proteome</keyword>
<evidence type="ECO:0000256" key="1">
    <source>
        <dbReference type="SAM" id="MobiDB-lite"/>
    </source>
</evidence>
<protein>
    <submittedName>
        <fullName evidence="2">Uncharacterized protein</fullName>
    </submittedName>
</protein>
<name>A0A7W9EF95_9SPHN</name>
<dbReference type="AlphaFoldDB" id="A0A7W9EF95"/>
<evidence type="ECO:0000313" key="3">
    <source>
        <dbReference type="Proteomes" id="UP000549617"/>
    </source>
</evidence>
<comment type="caution">
    <text evidence="2">The sequence shown here is derived from an EMBL/GenBank/DDBJ whole genome shotgun (WGS) entry which is preliminary data.</text>
</comment>
<reference evidence="2 3" key="1">
    <citation type="submission" date="2020-08" db="EMBL/GenBank/DDBJ databases">
        <title>Genomic Encyclopedia of Type Strains, Phase IV (KMG-IV): sequencing the most valuable type-strain genomes for metagenomic binning, comparative biology and taxonomic classification.</title>
        <authorList>
            <person name="Goeker M."/>
        </authorList>
    </citation>
    <scope>NUCLEOTIDE SEQUENCE [LARGE SCALE GENOMIC DNA]</scope>
    <source>
        <strain evidence="2 3">DSM 25079</strain>
    </source>
</reference>
<proteinExistence type="predicted"/>
<accession>A0A7W9EF95</accession>